<dbReference type="RefSeq" id="WP_062901764.1">
    <property type="nucleotide sequence ID" value="NZ_CP013342.1"/>
</dbReference>
<feature type="transmembrane region" description="Helical" evidence="1">
    <location>
        <begin position="166"/>
        <end position="188"/>
    </location>
</feature>
<reference evidence="2 3" key="2">
    <citation type="journal article" date="2016" name="Genome Announc.">
        <title>Complete Genome Sequence of Sphingopyxis terrae Strain 203-1 (NBRC 111660), a Polyethylene Glycol Degrader.</title>
        <authorList>
            <person name="Ohtsubo Y."/>
            <person name="Nonoyama S."/>
            <person name="Nagata Y."/>
            <person name="Numata M."/>
            <person name="Tsuchikane K."/>
            <person name="Hosoyama A."/>
            <person name="Yamazoe A."/>
            <person name="Tsuda M."/>
            <person name="Fujita N."/>
            <person name="Kawai F."/>
        </authorList>
    </citation>
    <scope>NUCLEOTIDE SEQUENCE [LARGE SCALE GENOMIC DNA]</scope>
    <source>
        <strain evidence="2 3">203-1</strain>
    </source>
</reference>
<keyword evidence="1" id="KW-0812">Transmembrane</keyword>
<accession>A0A142VYZ7</accession>
<proteinExistence type="predicted"/>
<feature type="transmembrane region" description="Helical" evidence="1">
    <location>
        <begin position="13"/>
        <end position="32"/>
    </location>
</feature>
<protein>
    <recommendedName>
        <fullName evidence="4">Permease</fullName>
    </recommendedName>
</protein>
<dbReference type="AlphaFoldDB" id="A0A142VYZ7"/>
<organism evidence="2 3">
    <name type="scientific">Sphingopyxis terrae subsp. terrae NBRC 15098</name>
    <dbReference type="NCBI Taxonomy" id="1219058"/>
    <lineage>
        <taxon>Bacteria</taxon>
        <taxon>Pseudomonadati</taxon>
        <taxon>Pseudomonadota</taxon>
        <taxon>Alphaproteobacteria</taxon>
        <taxon>Sphingomonadales</taxon>
        <taxon>Sphingomonadaceae</taxon>
        <taxon>Sphingopyxis</taxon>
    </lineage>
</organism>
<evidence type="ECO:0008006" key="4">
    <source>
        <dbReference type="Google" id="ProtNLM"/>
    </source>
</evidence>
<feature type="transmembrane region" description="Helical" evidence="1">
    <location>
        <begin position="100"/>
        <end position="121"/>
    </location>
</feature>
<name>A0A142VYZ7_9SPHN</name>
<dbReference type="Proteomes" id="UP000076234">
    <property type="component" value="Chromosome"/>
</dbReference>
<feature type="transmembrane region" description="Helical" evidence="1">
    <location>
        <begin position="200"/>
        <end position="222"/>
    </location>
</feature>
<dbReference type="KEGG" id="ster:AOA14_10515"/>
<evidence type="ECO:0000256" key="1">
    <source>
        <dbReference type="SAM" id="Phobius"/>
    </source>
</evidence>
<keyword evidence="1" id="KW-0472">Membrane</keyword>
<dbReference type="EMBL" id="CP013342">
    <property type="protein sequence ID" value="AMU95038.1"/>
    <property type="molecule type" value="Genomic_DNA"/>
</dbReference>
<sequence>MDFLKLIQSLDELLYEVMSWLIFYPVTLWRALAQPLKMMDYSEAELGDPAERQYTDTLSPPLFLLLTLVICHAIELSIVGQNAVILRRTGLGGLVNDDSTYILLRVAFFSLFPLIMAARLVRARNVKLDRVPLKAPFYSQCYVTAPFALMVSTSGILMQLKPGDSPLWGLALLIAALLWFGSLQILWFAQHLRIGRLRAALHASRAMVEALIAFVAISLIFVGI</sequence>
<evidence type="ECO:0000313" key="2">
    <source>
        <dbReference type="EMBL" id="AMU95038.1"/>
    </source>
</evidence>
<dbReference type="STRING" id="1219058.AOA14_10515"/>
<feature type="transmembrane region" description="Helical" evidence="1">
    <location>
        <begin position="141"/>
        <end position="160"/>
    </location>
</feature>
<keyword evidence="1" id="KW-1133">Transmembrane helix</keyword>
<gene>
    <name evidence="2" type="ORF">AOA14_10515</name>
</gene>
<evidence type="ECO:0000313" key="3">
    <source>
        <dbReference type="Proteomes" id="UP000076234"/>
    </source>
</evidence>
<reference evidence="3" key="1">
    <citation type="submission" date="2015-11" db="EMBL/GenBank/DDBJ databases">
        <title>Complete genome sequence of a polyethylene glycol-degrading strain Sphingopyxis terrae strain 203-1 (NBRC 15098).</title>
        <authorList>
            <person name="Yoshiyuki O."/>
            <person name="Shouta N."/>
            <person name="Nagata Y."/>
            <person name="Numata M."/>
            <person name="Tsuchikane K."/>
            <person name="Hosoyama A."/>
            <person name="Yamazoe A."/>
            <person name="Tsuda M."/>
            <person name="Fujita N."/>
            <person name="Kawai F."/>
        </authorList>
    </citation>
    <scope>NUCLEOTIDE SEQUENCE [LARGE SCALE GENOMIC DNA]</scope>
    <source>
        <strain evidence="3">203-1</strain>
    </source>
</reference>